<dbReference type="Pfam" id="PF07589">
    <property type="entry name" value="PEP-CTERM"/>
    <property type="match status" value="1"/>
</dbReference>
<protein>
    <submittedName>
        <fullName evidence="2">PEP-CTERM sorting domain-containing protein</fullName>
    </submittedName>
</protein>
<evidence type="ECO:0000259" key="1">
    <source>
        <dbReference type="Pfam" id="PF07589"/>
    </source>
</evidence>
<feature type="domain" description="Ice-binding protein C-terminal" evidence="1">
    <location>
        <begin position="257"/>
        <end position="280"/>
    </location>
</feature>
<dbReference type="NCBIfam" id="TIGR02595">
    <property type="entry name" value="PEP_CTERM"/>
    <property type="match status" value="1"/>
</dbReference>
<accession>A0ABW5E2Z7</accession>
<gene>
    <name evidence="2" type="ORF">ACFSQZ_10015</name>
</gene>
<proteinExistence type="predicted"/>
<dbReference type="EMBL" id="JBHUJC010000028">
    <property type="protein sequence ID" value="MFD2276804.1"/>
    <property type="molecule type" value="Genomic_DNA"/>
</dbReference>
<dbReference type="InterPro" id="IPR013424">
    <property type="entry name" value="Ice-binding_C"/>
</dbReference>
<name>A0ABW5E2Z7_9BACT</name>
<reference evidence="3" key="1">
    <citation type="journal article" date="2019" name="Int. J. Syst. Evol. Microbiol.">
        <title>The Global Catalogue of Microorganisms (GCM) 10K type strain sequencing project: providing services to taxonomists for standard genome sequencing and annotation.</title>
        <authorList>
            <consortium name="The Broad Institute Genomics Platform"/>
            <consortium name="The Broad Institute Genome Sequencing Center for Infectious Disease"/>
            <person name="Wu L."/>
            <person name="Ma J."/>
        </authorList>
    </citation>
    <scope>NUCLEOTIDE SEQUENCE [LARGE SCALE GENOMIC DNA]</scope>
    <source>
        <strain evidence="3">JCM 16545</strain>
    </source>
</reference>
<evidence type="ECO:0000313" key="3">
    <source>
        <dbReference type="Proteomes" id="UP001597297"/>
    </source>
</evidence>
<comment type="caution">
    <text evidence="2">The sequence shown here is derived from an EMBL/GenBank/DDBJ whole genome shotgun (WGS) entry which is preliminary data.</text>
</comment>
<organism evidence="2 3">
    <name type="scientific">Rubritalea spongiae</name>
    <dbReference type="NCBI Taxonomy" id="430797"/>
    <lineage>
        <taxon>Bacteria</taxon>
        <taxon>Pseudomonadati</taxon>
        <taxon>Verrucomicrobiota</taxon>
        <taxon>Verrucomicrobiia</taxon>
        <taxon>Verrucomicrobiales</taxon>
        <taxon>Rubritaleaceae</taxon>
        <taxon>Rubritalea</taxon>
    </lineage>
</organism>
<evidence type="ECO:0000313" key="2">
    <source>
        <dbReference type="EMBL" id="MFD2276804.1"/>
    </source>
</evidence>
<sequence length="282" mass="28257">MKSVYKLPSVCKKLFYCVPVLLLGQVNGASMVTSGTASGLGLDVDLSILAVDVGVGPYAQAYVSSPVPDTDTGTVSNLSVGIGTLGALGYVEASVIDAEALSNVDGVSASGNTVGSSSVTGLELSLVSGVLFAPNILTISSTSGTAISSSSSVTGSYGSLFTLGESELEDVTLSIAGIDFNLATSYAANTLLDVSAAGLAGISVHLNEQIVTGTGTESYSLVTNAMRIELDAVDLGGALGLISGDIIVGQSFAEMNAVPEPSTTLSLGLGAVGMLCIRRRRS</sequence>
<dbReference type="Proteomes" id="UP001597297">
    <property type="component" value="Unassembled WGS sequence"/>
</dbReference>
<keyword evidence="3" id="KW-1185">Reference proteome</keyword>